<dbReference type="PANTHER" id="PTHR15337">
    <property type="entry name" value="ANTERIOR GRADIENT PROTEIN-RELATED"/>
    <property type="match status" value="1"/>
</dbReference>
<dbReference type="Pfam" id="PF13899">
    <property type="entry name" value="Thioredoxin_7"/>
    <property type="match status" value="1"/>
</dbReference>
<organism evidence="3 4">
    <name type="scientific">Methylacidimicrobium cyclopophantes</name>
    <dbReference type="NCBI Taxonomy" id="1041766"/>
    <lineage>
        <taxon>Bacteria</taxon>
        <taxon>Pseudomonadati</taxon>
        <taxon>Verrucomicrobiota</taxon>
        <taxon>Methylacidimicrobium</taxon>
    </lineage>
</organism>
<evidence type="ECO:0000259" key="2">
    <source>
        <dbReference type="PROSITE" id="PS51352"/>
    </source>
</evidence>
<dbReference type="Proteomes" id="UP000381693">
    <property type="component" value="Unassembled WGS sequence"/>
</dbReference>
<proteinExistence type="predicted"/>
<keyword evidence="4" id="KW-1185">Reference proteome</keyword>
<feature type="domain" description="Thioredoxin" evidence="2">
    <location>
        <begin position="50"/>
        <end position="180"/>
    </location>
</feature>
<dbReference type="AlphaFoldDB" id="A0A5E6MRE4"/>
<keyword evidence="3" id="KW-0560">Oxidoreductase</keyword>
<protein>
    <submittedName>
        <fullName evidence="3">Disulfide bond reductase DsbH</fullName>
        <ecNumber evidence="3">1.8.-.-</ecNumber>
    </submittedName>
</protein>
<evidence type="ECO:0000256" key="1">
    <source>
        <dbReference type="ARBA" id="ARBA00022729"/>
    </source>
</evidence>
<dbReference type="Gene3D" id="3.40.30.10">
    <property type="entry name" value="Glutaredoxin"/>
    <property type="match status" value="1"/>
</dbReference>
<evidence type="ECO:0000313" key="3">
    <source>
        <dbReference type="EMBL" id="VVM08458.1"/>
    </source>
</evidence>
<dbReference type="InterPro" id="IPR013766">
    <property type="entry name" value="Thioredoxin_domain"/>
</dbReference>
<reference evidence="3" key="1">
    <citation type="submission" date="2019-09" db="EMBL/GenBank/DDBJ databases">
        <authorList>
            <person name="Cremers G."/>
        </authorList>
    </citation>
    <scope>NUCLEOTIDE SEQUENCE [LARGE SCALE GENOMIC DNA]</scope>
    <source>
        <strain evidence="3">3B</strain>
    </source>
</reference>
<sequence>MVAPRELPGKLPKIRPAYILLSMDLARPARRLRSGRPALLLGSLFFLVLSAVAFAEPPNWMTDYPAALKEAKAQKKLVLANFTGSDWCPWCQKLQREVFSTPEFQQYAKEHLVLLELDFPQRKPQPEALKQQNKELADQYHVEGFPTIVLLDPDGREISSFGYMAGGPKPFLDKIDRLREKAASGG</sequence>
<gene>
    <name evidence="3" type="primary">dsbH</name>
    <name evidence="3" type="ORF">MAMC_02173</name>
</gene>
<dbReference type="EMBL" id="CABFUZ020000257">
    <property type="protein sequence ID" value="VVM08458.1"/>
    <property type="molecule type" value="Genomic_DNA"/>
</dbReference>
<dbReference type="GO" id="GO:0016491">
    <property type="term" value="F:oxidoreductase activity"/>
    <property type="evidence" value="ECO:0007669"/>
    <property type="project" value="UniProtKB-KW"/>
</dbReference>
<dbReference type="InterPro" id="IPR036249">
    <property type="entry name" value="Thioredoxin-like_sf"/>
</dbReference>
<dbReference type="EC" id="1.8.-.-" evidence="3"/>
<dbReference type="InterPro" id="IPR051099">
    <property type="entry name" value="AGR/TXD"/>
</dbReference>
<name>A0A5E6MRE4_9BACT</name>
<accession>A0A5E6MRE4</accession>
<evidence type="ECO:0000313" key="4">
    <source>
        <dbReference type="Proteomes" id="UP000381693"/>
    </source>
</evidence>
<keyword evidence="1" id="KW-0732">Signal</keyword>
<dbReference type="SUPFAM" id="SSF52833">
    <property type="entry name" value="Thioredoxin-like"/>
    <property type="match status" value="1"/>
</dbReference>
<dbReference type="PANTHER" id="PTHR15337:SF11">
    <property type="entry name" value="THIOREDOXIN DOMAIN-CONTAINING PROTEIN"/>
    <property type="match status" value="1"/>
</dbReference>
<dbReference type="OrthoDB" id="9811036at2"/>
<comment type="caution">
    <text evidence="3">The sequence shown here is derived from an EMBL/GenBank/DDBJ whole genome shotgun (WGS) entry which is preliminary data.</text>
</comment>
<dbReference type="PROSITE" id="PS51352">
    <property type="entry name" value="THIOREDOXIN_2"/>
    <property type="match status" value="1"/>
</dbReference>